<dbReference type="AlphaFoldDB" id="A0A9D5KAA8"/>
<dbReference type="PANTHER" id="PTHR16214">
    <property type="entry name" value="TRANSMEMBRANE PROTEIN 260"/>
    <property type="match status" value="1"/>
</dbReference>
<organism evidence="2 3">
    <name type="scientific">candidate division WOR-3 bacterium</name>
    <dbReference type="NCBI Taxonomy" id="2052148"/>
    <lineage>
        <taxon>Bacteria</taxon>
        <taxon>Bacteria division WOR-3</taxon>
    </lineage>
</organism>
<evidence type="ECO:0000256" key="1">
    <source>
        <dbReference type="SAM" id="SignalP"/>
    </source>
</evidence>
<evidence type="ECO:0008006" key="4">
    <source>
        <dbReference type="Google" id="ProtNLM"/>
    </source>
</evidence>
<dbReference type="InterPro" id="IPR011990">
    <property type="entry name" value="TPR-like_helical_dom_sf"/>
</dbReference>
<proteinExistence type="predicted"/>
<feature type="signal peptide" evidence="1">
    <location>
        <begin position="1"/>
        <end position="21"/>
    </location>
</feature>
<reference evidence="2" key="1">
    <citation type="submission" date="2019-11" db="EMBL/GenBank/DDBJ databases">
        <title>Microbial mats filling the niche in hypersaline microbial mats.</title>
        <authorList>
            <person name="Wong H.L."/>
            <person name="Macleod F.I."/>
            <person name="White R.A. III"/>
            <person name="Burns B.P."/>
        </authorList>
    </citation>
    <scope>NUCLEOTIDE SEQUENCE</scope>
    <source>
        <strain evidence="2">Bin_327</strain>
    </source>
</reference>
<comment type="caution">
    <text evidence="2">The sequence shown here is derived from an EMBL/GenBank/DDBJ whole genome shotgun (WGS) entry which is preliminary data.</text>
</comment>
<dbReference type="PROSITE" id="PS51257">
    <property type="entry name" value="PROKAR_LIPOPROTEIN"/>
    <property type="match status" value="1"/>
</dbReference>
<gene>
    <name evidence="2" type="ORF">GF359_02995</name>
</gene>
<dbReference type="InterPro" id="IPR052724">
    <property type="entry name" value="GT117_domain-containing"/>
</dbReference>
<protein>
    <recommendedName>
        <fullName evidence="4">Tetratricopeptide repeat protein</fullName>
    </recommendedName>
</protein>
<feature type="chain" id="PRO_5039283063" description="Tetratricopeptide repeat protein" evidence="1">
    <location>
        <begin position="22"/>
        <end position="405"/>
    </location>
</feature>
<name>A0A9D5KAA8_UNCW3</name>
<dbReference type="Proteomes" id="UP000630660">
    <property type="component" value="Unassembled WGS sequence"/>
</dbReference>
<dbReference type="PANTHER" id="PTHR16214:SF3">
    <property type="entry name" value="TRANSMEMBRANE PROTEIN 260"/>
    <property type="match status" value="1"/>
</dbReference>
<accession>A0A9D5KAA8</accession>
<keyword evidence="1" id="KW-0732">Signal</keyword>
<dbReference type="EMBL" id="WJKJ01000095">
    <property type="protein sequence ID" value="MBD3364161.1"/>
    <property type="molecule type" value="Genomic_DNA"/>
</dbReference>
<sequence>MMKNKKTILACALLGLILLFAGCKSKTDDPYSHYTSEVRNQLEKADGLFFDARFPEAQKAYSEILETDENCVDARIGLGRSLRYQGELEGATRELKKAYEKDKTHPRACLYYGKSLMPWLGMAPKDKPEVELVEEGIELMEDALSKDAALFDAHTMLWPAYLYKGDVKKANSQLVAMVEKSYFPQAVLDYGYNLLAGADEGAILFSNGDMDTYPLIALQLSEGTRTDVKVVNISLLNLPWYAVYVKDHLKVPVSLSEDEINSLKPAQTDEGIVLVADILIDDIIGNAGDVSVYFAMVPEEKISRHCQYFSREGLLKRVKREPVEKVFDRGKAIKNVNEVYRLNLPEEVEVWTSNLSPLTRPYEMIFYKLRYNIPRNRAGFCPGRYDRGCTYLSQEGGRSIRNLRV</sequence>
<evidence type="ECO:0000313" key="2">
    <source>
        <dbReference type="EMBL" id="MBD3364161.1"/>
    </source>
</evidence>
<evidence type="ECO:0000313" key="3">
    <source>
        <dbReference type="Proteomes" id="UP000630660"/>
    </source>
</evidence>
<dbReference type="Gene3D" id="1.25.40.10">
    <property type="entry name" value="Tetratricopeptide repeat domain"/>
    <property type="match status" value="1"/>
</dbReference>
<dbReference type="SUPFAM" id="SSF48452">
    <property type="entry name" value="TPR-like"/>
    <property type="match status" value="1"/>
</dbReference>